<evidence type="ECO:0000259" key="1">
    <source>
        <dbReference type="Pfam" id="PF08442"/>
    </source>
</evidence>
<dbReference type="Proteomes" id="UP000254802">
    <property type="component" value="Unassembled WGS sequence"/>
</dbReference>
<dbReference type="PANTHER" id="PTHR11815:SF10">
    <property type="entry name" value="SUCCINATE--COA LIGASE [GDP-FORMING] SUBUNIT BETA, MITOCHONDRIAL"/>
    <property type="match status" value="1"/>
</dbReference>
<name>A0A378N1C6_MANHA</name>
<accession>A0A378N1C6</accession>
<dbReference type="GO" id="GO:0006099">
    <property type="term" value="P:tricarboxylic acid cycle"/>
    <property type="evidence" value="ECO:0007669"/>
    <property type="project" value="TreeGrafter"/>
</dbReference>
<dbReference type="Gene3D" id="3.30.470.20">
    <property type="entry name" value="ATP-grasp fold, B domain"/>
    <property type="match status" value="1"/>
</dbReference>
<dbReference type="SUPFAM" id="SSF56059">
    <property type="entry name" value="Glutathione synthetase ATP-binding domain-like"/>
    <property type="match status" value="1"/>
</dbReference>
<dbReference type="InterPro" id="IPR013815">
    <property type="entry name" value="ATP_grasp_subdomain_1"/>
</dbReference>
<dbReference type="GO" id="GO:0005829">
    <property type="term" value="C:cytosol"/>
    <property type="evidence" value="ECO:0007669"/>
    <property type="project" value="TreeGrafter"/>
</dbReference>
<dbReference type="GO" id="GO:0006104">
    <property type="term" value="P:succinyl-CoA metabolic process"/>
    <property type="evidence" value="ECO:0007669"/>
    <property type="project" value="TreeGrafter"/>
</dbReference>
<sequence length="91" mass="10216">MNLHEYQAKQIFKQYGLPVSQGIACKTAEEAVEAIKQLQGEQWAIKCQVHAGGVQSRGVKLVRNEAEVREFADKWLGKRLVTFQPMLMGNG</sequence>
<feature type="domain" description="ATP-grasp fold succinyl-CoA synthetase-type" evidence="1">
    <location>
        <begin position="2"/>
        <end position="89"/>
    </location>
</feature>
<evidence type="ECO:0000313" key="2">
    <source>
        <dbReference type="EMBL" id="STY61455.1"/>
    </source>
</evidence>
<keyword evidence="2" id="KW-0436">Ligase</keyword>
<dbReference type="Gene3D" id="3.30.1490.20">
    <property type="entry name" value="ATP-grasp fold, A domain"/>
    <property type="match status" value="1"/>
</dbReference>
<dbReference type="PANTHER" id="PTHR11815">
    <property type="entry name" value="SUCCINYL-COA SYNTHETASE BETA CHAIN"/>
    <property type="match status" value="1"/>
</dbReference>
<proteinExistence type="predicted"/>
<dbReference type="Pfam" id="PF08442">
    <property type="entry name" value="ATP-grasp_2"/>
    <property type="match status" value="1"/>
</dbReference>
<dbReference type="GO" id="GO:0004775">
    <property type="term" value="F:succinate-CoA ligase (ADP-forming) activity"/>
    <property type="evidence" value="ECO:0007669"/>
    <property type="project" value="UniProtKB-EC"/>
</dbReference>
<dbReference type="EC" id="6.2.1.5" evidence="2"/>
<protein>
    <submittedName>
        <fullName evidence="2">Succinyl-CoA ligase [ADP-forming] subunit beta</fullName>
        <ecNumber evidence="2">6.2.1.5</ecNumber>
    </submittedName>
</protein>
<organism evidence="2 3">
    <name type="scientific">Mannheimia haemolytica</name>
    <name type="common">Pasteurella haemolytica</name>
    <dbReference type="NCBI Taxonomy" id="75985"/>
    <lineage>
        <taxon>Bacteria</taxon>
        <taxon>Pseudomonadati</taxon>
        <taxon>Pseudomonadota</taxon>
        <taxon>Gammaproteobacteria</taxon>
        <taxon>Pasteurellales</taxon>
        <taxon>Pasteurellaceae</taxon>
        <taxon>Mannheimia</taxon>
    </lineage>
</organism>
<gene>
    <name evidence="2" type="primary">sucC_3</name>
    <name evidence="2" type="ORF">NCTC10638_02672</name>
</gene>
<reference evidence="2 3" key="1">
    <citation type="submission" date="2018-06" db="EMBL/GenBank/DDBJ databases">
        <authorList>
            <consortium name="Pathogen Informatics"/>
            <person name="Doyle S."/>
        </authorList>
    </citation>
    <scope>NUCLEOTIDE SEQUENCE [LARGE SCALE GENOMIC DNA]</scope>
    <source>
        <strain evidence="2 3">NCTC10638</strain>
    </source>
</reference>
<dbReference type="AlphaFoldDB" id="A0A378N1C6"/>
<dbReference type="GO" id="GO:0005524">
    <property type="term" value="F:ATP binding"/>
    <property type="evidence" value="ECO:0007669"/>
    <property type="project" value="InterPro"/>
</dbReference>
<evidence type="ECO:0000313" key="3">
    <source>
        <dbReference type="Proteomes" id="UP000254802"/>
    </source>
</evidence>
<dbReference type="InterPro" id="IPR013650">
    <property type="entry name" value="ATP-grasp_succ-CoA_synth-type"/>
</dbReference>
<dbReference type="EMBL" id="UGPN01000002">
    <property type="protein sequence ID" value="STY61455.1"/>
    <property type="molecule type" value="Genomic_DNA"/>
</dbReference>
<dbReference type="GO" id="GO:0042709">
    <property type="term" value="C:succinate-CoA ligase complex"/>
    <property type="evidence" value="ECO:0007669"/>
    <property type="project" value="TreeGrafter"/>
</dbReference>